<dbReference type="EMBL" id="RRYP01001326">
    <property type="protein sequence ID" value="TNV86081.1"/>
    <property type="molecule type" value="Genomic_DNA"/>
</dbReference>
<organism evidence="1 2">
    <name type="scientific">Halteria grandinella</name>
    <dbReference type="NCBI Taxonomy" id="5974"/>
    <lineage>
        <taxon>Eukaryota</taxon>
        <taxon>Sar</taxon>
        <taxon>Alveolata</taxon>
        <taxon>Ciliophora</taxon>
        <taxon>Intramacronucleata</taxon>
        <taxon>Spirotrichea</taxon>
        <taxon>Stichotrichia</taxon>
        <taxon>Sporadotrichida</taxon>
        <taxon>Halteriidae</taxon>
        <taxon>Halteria</taxon>
    </lineage>
</organism>
<keyword evidence="2" id="KW-1185">Reference proteome</keyword>
<dbReference type="Proteomes" id="UP000785679">
    <property type="component" value="Unassembled WGS sequence"/>
</dbReference>
<comment type="caution">
    <text evidence="1">The sequence shown here is derived from an EMBL/GenBank/DDBJ whole genome shotgun (WGS) entry which is preliminary data.</text>
</comment>
<accession>A0A8J8P5S8</accession>
<evidence type="ECO:0000313" key="1">
    <source>
        <dbReference type="EMBL" id="TNV86081.1"/>
    </source>
</evidence>
<proteinExistence type="predicted"/>
<dbReference type="AlphaFoldDB" id="A0A8J8P5S8"/>
<name>A0A8J8P5S8_HALGN</name>
<gene>
    <name evidence="1" type="ORF">FGO68_gene6385</name>
</gene>
<protein>
    <submittedName>
        <fullName evidence="1">Uncharacterized protein</fullName>
    </submittedName>
</protein>
<reference evidence="1" key="1">
    <citation type="submission" date="2019-06" db="EMBL/GenBank/DDBJ databases">
        <authorList>
            <person name="Zheng W."/>
        </authorList>
    </citation>
    <scope>NUCLEOTIDE SEQUENCE</scope>
    <source>
        <strain evidence="1">QDHG01</strain>
    </source>
</reference>
<evidence type="ECO:0000313" key="2">
    <source>
        <dbReference type="Proteomes" id="UP000785679"/>
    </source>
</evidence>
<sequence length="72" mass="8513">MHQQLLRAGLIYSVCLRVYDDNQQLVEQVNEILQELKAQQCLGCFSLRGFPHQTRENSQNHFRNPPLQLIYQ</sequence>